<dbReference type="KEGG" id="trg:TRUGW13939_05922"/>
<keyword evidence="6" id="KW-0472">Membrane</keyword>
<comment type="similarity">
    <text evidence="2">Belongs to the FMP52 family.</text>
</comment>
<dbReference type="RefSeq" id="XP_035344973.1">
    <property type="nucleotide sequence ID" value="XM_035489080.1"/>
</dbReference>
<evidence type="ECO:0000313" key="8">
    <source>
        <dbReference type="EMBL" id="QKX58795.1"/>
    </source>
</evidence>
<keyword evidence="9" id="KW-1185">Reference proteome</keyword>
<sequence length="240" mass="25205">MANNAVGVALLGSTGLVGSYILTNLLAHASVARVDTVSRRTPTSAGSSPQVKLTTFVEPESSRWASQISQLSPPPSLYISALGTTRALAGGLANQYKLDLDLNIECAKAARDAGAKVFVLVSSSGANPTSYIPYSKLKGECEEAAKELGFERTVIVRPGVIVGQREGSRPAEAVLRFVAGSFGKLHASLKDPWAQDADVIAKACVNSGLKALAGDVPAGSEKVWLLEQADVVRLGRTEWK</sequence>
<evidence type="ECO:0000256" key="3">
    <source>
        <dbReference type="ARBA" id="ARBA00022787"/>
    </source>
</evidence>
<protein>
    <recommendedName>
        <fullName evidence="7">NAD-dependent epimerase/dehydratase domain-containing protein</fullName>
    </recommendedName>
</protein>
<reference evidence="9" key="1">
    <citation type="submission" date="2020-06" db="EMBL/GenBank/DDBJ databases">
        <title>A chromosome-scale genome assembly of Talaromyces rugulosus W13939.</title>
        <authorList>
            <person name="Wang B."/>
            <person name="Guo L."/>
            <person name="Ye K."/>
            <person name="Wang L."/>
        </authorList>
    </citation>
    <scope>NUCLEOTIDE SEQUENCE [LARGE SCALE GENOMIC DNA]</scope>
    <source>
        <strain evidence="9">W13939</strain>
    </source>
</reference>
<dbReference type="InterPro" id="IPR036291">
    <property type="entry name" value="NAD(P)-bd_dom_sf"/>
</dbReference>
<evidence type="ECO:0000256" key="4">
    <source>
        <dbReference type="ARBA" id="ARBA00022946"/>
    </source>
</evidence>
<dbReference type="Pfam" id="PF01370">
    <property type="entry name" value="Epimerase"/>
    <property type="match status" value="1"/>
</dbReference>
<dbReference type="AlphaFoldDB" id="A0A7H8QZB1"/>
<dbReference type="PANTHER" id="PTHR14097">
    <property type="entry name" value="OXIDOREDUCTASE HTATIP2"/>
    <property type="match status" value="1"/>
</dbReference>
<evidence type="ECO:0000256" key="1">
    <source>
        <dbReference type="ARBA" id="ARBA00004450"/>
    </source>
</evidence>
<dbReference type="Proteomes" id="UP000509510">
    <property type="component" value="Chromosome III"/>
</dbReference>
<dbReference type="Gene3D" id="3.40.50.720">
    <property type="entry name" value="NAD(P)-binding Rossmann-like Domain"/>
    <property type="match status" value="1"/>
</dbReference>
<dbReference type="FunFam" id="3.40.50.720:FF:000366">
    <property type="entry name" value="Protein FMP52, mitochondrial"/>
    <property type="match status" value="1"/>
</dbReference>
<dbReference type="PANTHER" id="PTHR14097:SF7">
    <property type="entry name" value="OXIDOREDUCTASE HTATIP2"/>
    <property type="match status" value="1"/>
</dbReference>
<keyword evidence="3" id="KW-1000">Mitochondrion outer membrane</keyword>
<keyword evidence="5" id="KW-0496">Mitochondrion</keyword>
<dbReference type="OrthoDB" id="430436at2759"/>
<proteinExistence type="inferred from homology"/>
<comment type="subcellular location">
    <subcellularLocation>
        <location evidence="1">Mitochondrion outer membrane</location>
        <topology evidence="1">Peripheral membrane protein</topology>
    </subcellularLocation>
</comment>
<name>A0A7H8QZB1_TALRU</name>
<dbReference type="SUPFAM" id="SSF51735">
    <property type="entry name" value="NAD(P)-binding Rossmann-fold domains"/>
    <property type="match status" value="1"/>
</dbReference>
<dbReference type="EMBL" id="CP055900">
    <property type="protein sequence ID" value="QKX58795.1"/>
    <property type="molecule type" value="Genomic_DNA"/>
</dbReference>
<accession>A0A7H8QZB1</accession>
<dbReference type="InterPro" id="IPR001509">
    <property type="entry name" value="Epimerase_deHydtase"/>
</dbReference>
<dbReference type="GO" id="GO:0005741">
    <property type="term" value="C:mitochondrial outer membrane"/>
    <property type="evidence" value="ECO:0007669"/>
    <property type="project" value="UniProtKB-SubCell"/>
</dbReference>
<feature type="domain" description="NAD-dependent epimerase/dehydratase" evidence="7">
    <location>
        <begin position="10"/>
        <end position="126"/>
    </location>
</feature>
<evidence type="ECO:0000259" key="7">
    <source>
        <dbReference type="Pfam" id="PF01370"/>
    </source>
</evidence>
<evidence type="ECO:0000256" key="5">
    <source>
        <dbReference type="ARBA" id="ARBA00023128"/>
    </source>
</evidence>
<keyword evidence="4" id="KW-0809">Transit peptide</keyword>
<dbReference type="GeneID" id="55993419"/>
<organism evidence="8 9">
    <name type="scientific">Talaromyces rugulosus</name>
    <name type="common">Penicillium rugulosum</name>
    <dbReference type="NCBI Taxonomy" id="121627"/>
    <lineage>
        <taxon>Eukaryota</taxon>
        <taxon>Fungi</taxon>
        <taxon>Dikarya</taxon>
        <taxon>Ascomycota</taxon>
        <taxon>Pezizomycotina</taxon>
        <taxon>Eurotiomycetes</taxon>
        <taxon>Eurotiomycetidae</taxon>
        <taxon>Eurotiales</taxon>
        <taxon>Trichocomaceae</taxon>
        <taxon>Talaromyces</taxon>
        <taxon>Talaromyces sect. Islandici</taxon>
    </lineage>
</organism>
<gene>
    <name evidence="8" type="ORF">TRUGW13939_05922</name>
</gene>
<evidence type="ECO:0000256" key="6">
    <source>
        <dbReference type="ARBA" id="ARBA00023136"/>
    </source>
</evidence>
<evidence type="ECO:0000256" key="2">
    <source>
        <dbReference type="ARBA" id="ARBA00006617"/>
    </source>
</evidence>
<evidence type="ECO:0000313" key="9">
    <source>
        <dbReference type="Proteomes" id="UP000509510"/>
    </source>
</evidence>
<dbReference type="GO" id="GO:0051170">
    <property type="term" value="P:import into nucleus"/>
    <property type="evidence" value="ECO:0007669"/>
    <property type="project" value="TreeGrafter"/>
</dbReference>